<sequence length="293" mass="33766">MSSSSKRIELEEDIAMEKRAITMRWIQYLKSMTGRWMDGWIEIFNSGSRLDLYYITFVAKDNNDKKEDTFQALATKFIEPTQSGDFWTIAEAIQAEPDRSIERYYIKIKQGTYREYIQVAKKKTNIVLIGEGMKTTIIGGNRSFADGNKTFDTGTVGISGNGFTAQDITFRNDAGPRKFQAVALRVESDMVSFYRCRFEGYQDTLYTRRDRHQFYRDCEIYGTVDFICGNARALFQNCLIQAHIPLDKQYNTITAQERDLKDGQTGLVLQNCTIKASRDLEKMDDITTYLGRP</sequence>
<reference evidence="7 8" key="2">
    <citation type="journal article" date="2017" name="Genome Biol.">
        <title>New reference genome sequences of hot pepper reveal the massive evolution of plant disease-resistance genes by retroduplication.</title>
        <authorList>
            <person name="Kim S."/>
            <person name="Park J."/>
            <person name="Yeom S.I."/>
            <person name="Kim Y.M."/>
            <person name="Seo E."/>
            <person name="Kim K.T."/>
            <person name="Kim M.S."/>
            <person name="Lee J.M."/>
            <person name="Cheong K."/>
            <person name="Shin H.S."/>
            <person name="Kim S.B."/>
            <person name="Han K."/>
            <person name="Lee J."/>
            <person name="Park M."/>
            <person name="Lee H.A."/>
            <person name="Lee H.Y."/>
            <person name="Lee Y."/>
            <person name="Oh S."/>
            <person name="Lee J.H."/>
            <person name="Choi E."/>
            <person name="Choi E."/>
            <person name="Lee S.E."/>
            <person name="Jeon J."/>
            <person name="Kim H."/>
            <person name="Choi G."/>
            <person name="Song H."/>
            <person name="Lee J."/>
            <person name="Lee S.C."/>
            <person name="Kwon J.K."/>
            <person name="Lee H.Y."/>
            <person name="Koo N."/>
            <person name="Hong Y."/>
            <person name="Kim R.W."/>
            <person name="Kang W.H."/>
            <person name="Huh J.H."/>
            <person name="Kang B.C."/>
            <person name="Yang T.J."/>
            <person name="Lee Y.H."/>
            <person name="Bennetzen J.L."/>
            <person name="Choi D."/>
        </authorList>
    </citation>
    <scope>NUCLEOTIDE SEQUENCE [LARGE SCALE GENOMIC DNA]</scope>
    <source>
        <strain evidence="8">cv. CM334</strain>
    </source>
</reference>
<keyword evidence="2" id="KW-0378">Hydrolase</keyword>
<reference evidence="7 8" key="1">
    <citation type="journal article" date="2014" name="Nat. Genet.">
        <title>Genome sequence of the hot pepper provides insights into the evolution of pungency in Capsicum species.</title>
        <authorList>
            <person name="Kim S."/>
            <person name="Park M."/>
            <person name="Yeom S.I."/>
            <person name="Kim Y.M."/>
            <person name="Lee J.M."/>
            <person name="Lee H.A."/>
            <person name="Seo E."/>
            <person name="Choi J."/>
            <person name="Cheong K."/>
            <person name="Kim K.T."/>
            <person name="Jung K."/>
            <person name="Lee G.W."/>
            <person name="Oh S.K."/>
            <person name="Bae C."/>
            <person name="Kim S.B."/>
            <person name="Lee H.Y."/>
            <person name="Kim S.Y."/>
            <person name="Kim M.S."/>
            <person name="Kang B.C."/>
            <person name="Jo Y.D."/>
            <person name="Yang H.B."/>
            <person name="Jeong H.J."/>
            <person name="Kang W.H."/>
            <person name="Kwon J.K."/>
            <person name="Shin C."/>
            <person name="Lim J.Y."/>
            <person name="Park J.H."/>
            <person name="Huh J.H."/>
            <person name="Kim J.S."/>
            <person name="Kim B.D."/>
            <person name="Cohen O."/>
            <person name="Paran I."/>
            <person name="Suh M.C."/>
            <person name="Lee S.B."/>
            <person name="Kim Y.K."/>
            <person name="Shin Y."/>
            <person name="Noh S.J."/>
            <person name="Park J."/>
            <person name="Seo Y.S."/>
            <person name="Kwon S.Y."/>
            <person name="Kim H.A."/>
            <person name="Park J.M."/>
            <person name="Kim H.J."/>
            <person name="Choi S.B."/>
            <person name="Bosland P.W."/>
            <person name="Reeves G."/>
            <person name="Jo S.H."/>
            <person name="Lee B.W."/>
            <person name="Cho H.T."/>
            <person name="Choi H.S."/>
            <person name="Lee M.S."/>
            <person name="Yu Y."/>
            <person name="Do Choi Y."/>
            <person name="Park B.S."/>
            <person name="van Deynze A."/>
            <person name="Ashrafi H."/>
            <person name="Hill T."/>
            <person name="Kim W.T."/>
            <person name="Pai H.S."/>
            <person name="Ahn H.K."/>
            <person name="Yeam I."/>
            <person name="Giovannoni J.J."/>
            <person name="Rose J.K."/>
            <person name="Sorensen I."/>
            <person name="Lee S.J."/>
            <person name="Kim R.W."/>
            <person name="Choi I.Y."/>
            <person name="Choi B.S."/>
            <person name="Lim J.S."/>
            <person name="Lee Y.H."/>
            <person name="Choi D."/>
        </authorList>
    </citation>
    <scope>NUCLEOTIDE SEQUENCE [LARGE SCALE GENOMIC DNA]</scope>
    <source>
        <strain evidence="8">cv. CM334</strain>
    </source>
</reference>
<dbReference type="Gene3D" id="2.160.20.10">
    <property type="entry name" value="Single-stranded right-handed beta-helix, Pectin lyase-like"/>
    <property type="match status" value="1"/>
</dbReference>
<dbReference type="InterPro" id="IPR011050">
    <property type="entry name" value="Pectin_lyase_fold/virulence"/>
</dbReference>
<dbReference type="PANTHER" id="PTHR31707">
    <property type="entry name" value="PECTINESTERASE"/>
    <property type="match status" value="1"/>
</dbReference>
<dbReference type="STRING" id="4072.A0A2G3AHQ8"/>
<dbReference type="GO" id="GO:0042545">
    <property type="term" value="P:cell wall modification"/>
    <property type="evidence" value="ECO:0007669"/>
    <property type="project" value="InterPro"/>
</dbReference>
<dbReference type="FunFam" id="2.160.20.10:FF:000092">
    <property type="entry name" value="Putative pectinesterase 57"/>
    <property type="match status" value="1"/>
</dbReference>
<gene>
    <name evidence="7" type="ORF">T459_01622</name>
</gene>
<dbReference type="AlphaFoldDB" id="A0A2G3AHQ8"/>
<comment type="catalytic activity">
    <reaction evidence="5">
        <text>[(1-&gt;4)-alpha-D-galacturonosyl methyl ester](n) + n H2O = [(1-&gt;4)-alpha-D-galacturonosyl](n) + n methanol + n H(+)</text>
        <dbReference type="Rhea" id="RHEA:22380"/>
        <dbReference type="Rhea" id="RHEA-COMP:14570"/>
        <dbReference type="Rhea" id="RHEA-COMP:14573"/>
        <dbReference type="ChEBI" id="CHEBI:15377"/>
        <dbReference type="ChEBI" id="CHEBI:15378"/>
        <dbReference type="ChEBI" id="CHEBI:17790"/>
        <dbReference type="ChEBI" id="CHEBI:140522"/>
        <dbReference type="ChEBI" id="CHEBI:140523"/>
        <dbReference type="EC" id="3.1.1.11"/>
    </reaction>
</comment>
<dbReference type="Pfam" id="PF01095">
    <property type="entry name" value="Pectinesterase"/>
    <property type="match status" value="1"/>
</dbReference>
<dbReference type="OMA" id="MESHIDH"/>
<organism evidence="7 8">
    <name type="scientific">Capsicum annuum</name>
    <name type="common">Capsicum pepper</name>
    <dbReference type="NCBI Taxonomy" id="4072"/>
    <lineage>
        <taxon>Eukaryota</taxon>
        <taxon>Viridiplantae</taxon>
        <taxon>Streptophyta</taxon>
        <taxon>Embryophyta</taxon>
        <taxon>Tracheophyta</taxon>
        <taxon>Spermatophyta</taxon>
        <taxon>Magnoliopsida</taxon>
        <taxon>eudicotyledons</taxon>
        <taxon>Gunneridae</taxon>
        <taxon>Pentapetalae</taxon>
        <taxon>asterids</taxon>
        <taxon>lamiids</taxon>
        <taxon>Solanales</taxon>
        <taxon>Solanaceae</taxon>
        <taxon>Solanoideae</taxon>
        <taxon>Capsiceae</taxon>
        <taxon>Capsicum</taxon>
    </lineage>
</organism>
<dbReference type="GO" id="GO:0030599">
    <property type="term" value="F:pectinesterase activity"/>
    <property type="evidence" value="ECO:0000318"/>
    <property type="project" value="GO_Central"/>
</dbReference>
<dbReference type="InterPro" id="IPR000070">
    <property type="entry name" value="Pectinesterase_cat"/>
</dbReference>
<evidence type="ECO:0000256" key="4">
    <source>
        <dbReference type="ARBA" id="ARBA00023316"/>
    </source>
</evidence>
<dbReference type="GO" id="GO:0046910">
    <property type="term" value="F:pectinesterase inhibitor activity"/>
    <property type="evidence" value="ECO:0000318"/>
    <property type="project" value="GO_Central"/>
</dbReference>
<evidence type="ECO:0000256" key="2">
    <source>
        <dbReference type="ARBA" id="ARBA00022801"/>
    </source>
</evidence>
<proteinExistence type="predicted"/>
<protein>
    <submittedName>
        <fullName evidence="7">Pectinesterase/pectinesterase inhibitor PPE8B</fullName>
    </submittedName>
</protein>
<evidence type="ECO:0000259" key="6">
    <source>
        <dbReference type="Pfam" id="PF01095"/>
    </source>
</evidence>
<evidence type="ECO:0000313" key="7">
    <source>
        <dbReference type="EMBL" id="PHT93740.1"/>
    </source>
</evidence>
<evidence type="ECO:0000256" key="3">
    <source>
        <dbReference type="ARBA" id="ARBA00023085"/>
    </source>
</evidence>
<evidence type="ECO:0000256" key="5">
    <source>
        <dbReference type="ARBA" id="ARBA00047928"/>
    </source>
</evidence>
<dbReference type="SUPFAM" id="SSF51126">
    <property type="entry name" value="Pectin lyase-like"/>
    <property type="match status" value="1"/>
</dbReference>
<dbReference type="Proteomes" id="UP000222542">
    <property type="component" value="Unassembled WGS sequence"/>
</dbReference>
<dbReference type="GO" id="GO:0045490">
    <property type="term" value="P:pectin catabolic process"/>
    <property type="evidence" value="ECO:0007669"/>
    <property type="project" value="UniProtKB-UniPathway"/>
</dbReference>
<evidence type="ECO:0000313" key="8">
    <source>
        <dbReference type="Proteomes" id="UP000222542"/>
    </source>
</evidence>
<dbReference type="Gramene" id="PHT93740">
    <property type="protein sequence ID" value="PHT93740"/>
    <property type="gene ID" value="T459_01622"/>
</dbReference>
<comment type="pathway">
    <text evidence="1">Glycan metabolism; pectin degradation; 2-dehydro-3-deoxy-D-gluconate from pectin: step 1/5.</text>
</comment>
<dbReference type="EMBL" id="AYRZ02000001">
    <property type="protein sequence ID" value="PHT93740.1"/>
    <property type="molecule type" value="Genomic_DNA"/>
</dbReference>
<comment type="caution">
    <text evidence="7">The sequence shown here is derived from an EMBL/GenBank/DDBJ whole genome shotgun (WGS) entry which is preliminary data.</text>
</comment>
<keyword evidence="3" id="KW-0063">Aspartyl esterase</keyword>
<evidence type="ECO:0000256" key="1">
    <source>
        <dbReference type="ARBA" id="ARBA00005184"/>
    </source>
</evidence>
<dbReference type="InterPro" id="IPR012334">
    <property type="entry name" value="Pectin_lyas_fold"/>
</dbReference>
<keyword evidence="4" id="KW-0961">Cell wall biogenesis/degradation</keyword>
<dbReference type="UniPathway" id="UPA00545">
    <property type="reaction ID" value="UER00823"/>
</dbReference>
<feature type="domain" description="Pectinesterase catalytic" evidence="6">
    <location>
        <begin position="82"/>
        <end position="293"/>
    </location>
</feature>
<accession>A0A2G3AHQ8</accession>
<name>A0A2G3AHQ8_CAPAN</name>
<keyword evidence="8" id="KW-1185">Reference proteome</keyword>